<proteinExistence type="predicted"/>
<dbReference type="AlphaFoldDB" id="A0A8S4S0R3"/>
<keyword evidence="3" id="KW-1185">Reference proteome</keyword>
<dbReference type="EMBL" id="CAKXAJ010025787">
    <property type="protein sequence ID" value="CAH2243969.1"/>
    <property type="molecule type" value="Genomic_DNA"/>
</dbReference>
<comment type="caution">
    <text evidence="2">The sequence shown here is derived from an EMBL/GenBank/DDBJ whole genome shotgun (WGS) entry which is preliminary data.</text>
</comment>
<evidence type="ECO:0000313" key="2">
    <source>
        <dbReference type="EMBL" id="CAH2243969.1"/>
    </source>
</evidence>
<feature type="region of interest" description="Disordered" evidence="1">
    <location>
        <begin position="61"/>
        <end position="86"/>
    </location>
</feature>
<protein>
    <submittedName>
        <fullName evidence="2">Jg25381 protein</fullName>
    </submittedName>
</protein>
<accession>A0A8S4S0R3</accession>
<dbReference type="Proteomes" id="UP000838756">
    <property type="component" value="Unassembled WGS sequence"/>
</dbReference>
<evidence type="ECO:0000313" key="3">
    <source>
        <dbReference type="Proteomes" id="UP000838756"/>
    </source>
</evidence>
<evidence type="ECO:0000256" key="1">
    <source>
        <dbReference type="SAM" id="MobiDB-lite"/>
    </source>
</evidence>
<reference evidence="2" key="1">
    <citation type="submission" date="2022-03" db="EMBL/GenBank/DDBJ databases">
        <authorList>
            <person name="Lindestad O."/>
        </authorList>
    </citation>
    <scope>NUCLEOTIDE SEQUENCE</scope>
</reference>
<name>A0A8S4S0R3_9NEOP</name>
<sequence length="100" mass="10885">MYLTPKHADNIVLVMRQAARKMSAELARSGARPIMPARVPERAASKAEFLARLRASNYYPTDEVGLKPQTTQQSESADAVTEETEIPADSALGFKIAPAL</sequence>
<gene>
    <name evidence="2" type="primary">jg25381</name>
    <name evidence="2" type="ORF">PAEG_LOCUS19989</name>
</gene>
<organism evidence="2 3">
    <name type="scientific">Pararge aegeria aegeria</name>
    <dbReference type="NCBI Taxonomy" id="348720"/>
    <lineage>
        <taxon>Eukaryota</taxon>
        <taxon>Metazoa</taxon>
        <taxon>Ecdysozoa</taxon>
        <taxon>Arthropoda</taxon>
        <taxon>Hexapoda</taxon>
        <taxon>Insecta</taxon>
        <taxon>Pterygota</taxon>
        <taxon>Neoptera</taxon>
        <taxon>Endopterygota</taxon>
        <taxon>Lepidoptera</taxon>
        <taxon>Glossata</taxon>
        <taxon>Ditrysia</taxon>
        <taxon>Papilionoidea</taxon>
        <taxon>Nymphalidae</taxon>
        <taxon>Satyrinae</taxon>
        <taxon>Satyrini</taxon>
        <taxon>Parargina</taxon>
        <taxon>Pararge</taxon>
    </lineage>
</organism>